<evidence type="ECO:0000313" key="2">
    <source>
        <dbReference type="Proteomes" id="UP000460194"/>
    </source>
</evidence>
<reference evidence="1 2" key="1">
    <citation type="submission" date="2019-11" db="EMBL/GenBank/DDBJ databases">
        <title>Genome sequences of 17 halophilic strains isolated from different environments.</title>
        <authorList>
            <person name="Furrow R.E."/>
        </authorList>
    </citation>
    <scope>NUCLEOTIDE SEQUENCE [LARGE SCALE GENOMIC DNA]</scope>
    <source>
        <strain evidence="1 2">22517_05_Cabo</strain>
    </source>
</reference>
<name>A0A6B1ID52_9EURY</name>
<sequence>MSDGKRTGKLSKDGFPHNYLEDALGLSIVGADVETGDDTELPDGSIEIVESDRRLSLEAIPNWNTVTISAVVDIPEKVYNTLPPEERGDYAPSEVDAEEPPIRFVLAVRSSRTILRKRLTHEDLSIDVAEAGETDVEFELQSHEVAGDVEVKPFIVRAEDQSKDDGYASSVGDRLASAEKWTVRVDRPDEDGGFLNPIIEDFDMPGFPGDEHLHFLKFESPSTPKLYLNANHPQLVDVLNKEGSWGANARFRDVLFDYIEQSVWNQLLLRTANDTDVETGEQRHPWQEDVVSLFADDLFEPEDDEADVAIKMAEYADSEDFDVLVDEIERAVQKRVNLPDAALSLLQEGIDND</sequence>
<dbReference type="Proteomes" id="UP000460194">
    <property type="component" value="Unassembled WGS sequence"/>
</dbReference>
<accession>A0A6B1ID52</accession>
<proteinExistence type="predicted"/>
<dbReference type="RefSeq" id="WP_159368812.1">
    <property type="nucleotide sequence ID" value="NZ_WMEO01000006.1"/>
</dbReference>
<organism evidence="1 2">
    <name type="scientific">Halorubrum distributum</name>
    <dbReference type="NCBI Taxonomy" id="29283"/>
    <lineage>
        <taxon>Archaea</taxon>
        <taxon>Methanobacteriati</taxon>
        <taxon>Methanobacteriota</taxon>
        <taxon>Stenosarchaea group</taxon>
        <taxon>Halobacteria</taxon>
        <taxon>Halobacteriales</taxon>
        <taxon>Haloferacaceae</taxon>
        <taxon>Halorubrum</taxon>
        <taxon>Halorubrum distributum group</taxon>
    </lineage>
</organism>
<protein>
    <submittedName>
        <fullName evidence="1">Uncharacterized protein</fullName>
    </submittedName>
</protein>
<dbReference type="AlphaFoldDB" id="A0A6B1ID52"/>
<dbReference type="EMBL" id="WMEO01000006">
    <property type="protein sequence ID" value="MYL16156.1"/>
    <property type="molecule type" value="Genomic_DNA"/>
</dbReference>
<comment type="caution">
    <text evidence="1">The sequence shown here is derived from an EMBL/GenBank/DDBJ whole genome shotgun (WGS) entry which is preliminary data.</text>
</comment>
<gene>
    <name evidence="1" type="ORF">GLW36_05765</name>
</gene>
<evidence type="ECO:0000313" key="1">
    <source>
        <dbReference type="EMBL" id="MYL16156.1"/>
    </source>
</evidence>